<accession>A0ACC5SU27</accession>
<comment type="caution">
    <text evidence="1">The sequence shown here is derived from an EMBL/GenBank/DDBJ whole genome shotgun (WGS) entry which is preliminary data.</text>
</comment>
<dbReference type="EMBL" id="JAGGJR010000002">
    <property type="protein sequence ID" value="MBP1872325.1"/>
    <property type="molecule type" value="Genomic_DNA"/>
</dbReference>
<name>A0ACC5SU27_ENSAD</name>
<evidence type="ECO:0000313" key="2">
    <source>
        <dbReference type="Proteomes" id="UP000823773"/>
    </source>
</evidence>
<organism evidence="1 2">
    <name type="scientific">Ensifer adhaerens</name>
    <name type="common">Sinorhizobium morelense</name>
    <dbReference type="NCBI Taxonomy" id="106592"/>
    <lineage>
        <taxon>Bacteria</taxon>
        <taxon>Pseudomonadati</taxon>
        <taxon>Pseudomonadota</taxon>
        <taxon>Alphaproteobacteria</taxon>
        <taxon>Hyphomicrobiales</taxon>
        <taxon>Rhizobiaceae</taxon>
        <taxon>Sinorhizobium/Ensifer group</taxon>
        <taxon>Ensifer</taxon>
    </lineage>
</organism>
<evidence type="ECO:0000313" key="1">
    <source>
        <dbReference type="EMBL" id="MBP1872325.1"/>
    </source>
</evidence>
<dbReference type="Proteomes" id="UP000823773">
    <property type="component" value="Unassembled WGS sequence"/>
</dbReference>
<sequence length="175" mass="20092">MIAFSFELIRVRVATEVSKWAVRFDGLRLALCAVSAPDLAIRARLEATRIDGRQRWVGIALTKSNAVRRWMCRCWKREPAFWEAKMSRRRILHMIRTALLNRLLLVLIILMIASLFSVLVIKGALSKDRQASVELDSQIKFAKGKESPFDRRLVFQVGLLFVKVAVTEPLFQDHA</sequence>
<proteinExistence type="predicted"/>
<keyword evidence="2" id="KW-1185">Reference proteome</keyword>
<protein>
    <submittedName>
        <fullName evidence="1">Uncharacterized protein</fullName>
    </submittedName>
</protein>
<gene>
    <name evidence="1" type="ORF">J2Z19_002037</name>
</gene>
<reference evidence="1" key="1">
    <citation type="submission" date="2021-03" db="EMBL/GenBank/DDBJ databases">
        <title>Genomic Encyclopedia of Type Strains, Phase IV (KMG-IV): sequencing the most valuable type-strain genomes for metagenomic binning, comparative biology and taxonomic classification.</title>
        <authorList>
            <person name="Goeker M."/>
        </authorList>
    </citation>
    <scope>NUCLEOTIDE SEQUENCE</scope>
    <source>
        <strain evidence="1">DSM 18131</strain>
    </source>
</reference>